<evidence type="ECO:0000256" key="2">
    <source>
        <dbReference type="ARBA" id="ARBA00022801"/>
    </source>
</evidence>
<name>A0A9P5Z4D6_9AGAR</name>
<proteinExistence type="predicted"/>
<protein>
    <recommendedName>
        <fullName evidence="6">Brr2 N-terminal helicase PWI domain-containing protein</fullName>
    </recommendedName>
</protein>
<dbReference type="Pfam" id="PF18149">
    <property type="entry name" value="Helicase_PWI"/>
    <property type="match status" value="1"/>
</dbReference>
<organism evidence="7 8">
    <name type="scientific">Pholiota conissans</name>
    <dbReference type="NCBI Taxonomy" id="109636"/>
    <lineage>
        <taxon>Eukaryota</taxon>
        <taxon>Fungi</taxon>
        <taxon>Dikarya</taxon>
        <taxon>Basidiomycota</taxon>
        <taxon>Agaricomycotina</taxon>
        <taxon>Agaricomycetes</taxon>
        <taxon>Agaricomycetidae</taxon>
        <taxon>Agaricales</taxon>
        <taxon>Agaricineae</taxon>
        <taxon>Strophariaceae</taxon>
        <taxon>Pholiota</taxon>
    </lineage>
</organism>
<feature type="region of interest" description="Disordered" evidence="5">
    <location>
        <begin position="64"/>
        <end position="86"/>
    </location>
</feature>
<dbReference type="PANTHER" id="PTHR47961:SF4">
    <property type="entry name" value="ACTIVATING SIGNAL COINTEGRATOR 1 COMPLEX SUBUNIT 3"/>
    <property type="match status" value="1"/>
</dbReference>
<keyword evidence="4" id="KW-0067">ATP-binding</keyword>
<keyword evidence="2" id="KW-0378">Hydrolase</keyword>
<feature type="domain" description="Brr2 N-terminal helicase PWI" evidence="6">
    <location>
        <begin position="87"/>
        <end position="146"/>
    </location>
</feature>
<dbReference type="GO" id="GO:0004386">
    <property type="term" value="F:helicase activity"/>
    <property type="evidence" value="ECO:0007669"/>
    <property type="project" value="UniProtKB-KW"/>
</dbReference>
<keyword evidence="1" id="KW-0547">Nucleotide-binding</keyword>
<keyword evidence="3" id="KW-0347">Helicase</keyword>
<sequence length="463" mass="51917">MYPINSINVEQNSQYDEMLEGWNARLEYSGKKILGGISTPTFQSYIKKMEFAALIIPSASGAEAPEDQTKTFSSVARQPPKSKPKTLSHCTLSMFWVQRQISEVDPDPVTAANKAVSILSIISSESSTQDCEFQLQVMELFGASSFPSPLEWTNLSCSAHLLVPETTVEFDHDTFKCTFIVPMKALVREMVRKFTARLRVIPKSRSRKSQILVVTPEKWDHQSRPPHHYRRDSSSAWRMWPNYQDIATFLRLDKKKGLFYVPTLRAPTAVHQYYGEGYQAVQLMNEVCYEKVLHQAGKNQTLVFIHSRKETAKTAQFHRSIPPRYGDREGDDYVICQAQRHRGHQLIFATFSTLLRDHLPARSATSLIHGMDLPDNNLHRRSISRSPPNSATSAIVLAGSAAGISAPPSHALEPSDSTLARCRSWGSRLRDANKAGSSSQDPIQLDLSSPAQVQSSPRQPCSD</sequence>
<dbReference type="GO" id="GO:0005524">
    <property type="term" value="F:ATP binding"/>
    <property type="evidence" value="ECO:0007669"/>
    <property type="project" value="UniProtKB-KW"/>
</dbReference>
<evidence type="ECO:0000256" key="3">
    <source>
        <dbReference type="ARBA" id="ARBA00022806"/>
    </source>
</evidence>
<dbReference type="OrthoDB" id="3067468at2759"/>
<dbReference type="InterPro" id="IPR027417">
    <property type="entry name" value="P-loop_NTPase"/>
</dbReference>
<evidence type="ECO:0000313" key="8">
    <source>
        <dbReference type="Proteomes" id="UP000807469"/>
    </source>
</evidence>
<dbReference type="AlphaFoldDB" id="A0A9P5Z4D6"/>
<keyword evidence="8" id="KW-1185">Reference proteome</keyword>
<accession>A0A9P5Z4D6</accession>
<feature type="compositionally biased region" description="Polar residues" evidence="5">
    <location>
        <begin position="435"/>
        <end position="463"/>
    </location>
</feature>
<dbReference type="Gene3D" id="3.40.50.300">
    <property type="entry name" value="P-loop containing nucleotide triphosphate hydrolases"/>
    <property type="match status" value="1"/>
</dbReference>
<feature type="region of interest" description="Disordered" evidence="5">
    <location>
        <begin position="430"/>
        <end position="463"/>
    </location>
</feature>
<dbReference type="InterPro" id="IPR041094">
    <property type="entry name" value="Brr2_helicase_PWI"/>
</dbReference>
<evidence type="ECO:0000256" key="1">
    <source>
        <dbReference type="ARBA" id="ARBA00022741"/>
    </source>
</evidence>
<dbReference type="GO" id="GO:0016787">
    <property type="term" value="F:hydrolase activity"/>
    <property type="evidence" value="ECO:0007669"/>
    <property type="project" value="UniProtKB-KW"/>
</dbReference>
<evidence type="ECO:0000256" key="5">
    <source>
        <dbReference type="SAM" id="MobiDB-lite"/>
    </source>
</evidence>
<dbReference type="PANTHER" id="PTHR47961">
    <property type="entry name" value="DNA POLYMERASE THETA, PUTATIVE (AFU_ORTHOLOGUE AFUA_1G05260)-RELATED"/>
    <property type="match status" value="1"/>
</dbReference>
<evidence type="ECO:0000313" key="7">
    <source>
        <dbReference type="EMBL" id="KAF9479849.1"/>
    </source>
</evidence>
<gene>
    <name evidence="7" type="ORF">BDN70DRAFT_932276</name>
</gene>
<dbReference type="EMBL" id="MU155205">
    <property type="protein sequence ID" value="KAF9479849.1"/>
    <property type="molecule type" value="Genomic_DNA"/>
</dbReference>
<dbReference type="Proteomes" id="UP000807469">
    <property type="component" value="Unassembled WGS sequence"/>
</dbReference>
<evidence type="ECO:0000256" key="4">
    <source>
        <dbReference type="ARBA" id="ARBA00022840"/>
    </source>
</evidence>
<dbReference type="InterPro" id="IPR050474">
    <property type="entry name" value="Hel308_SKI2-like"/>
</dbReference>
<dbReference type="GO" id="GO:0005634">
    <property type="term" value="C:nucleus"/>
    <property type="evidence" value="ECO:0007669"/>
    <property type="project" value="TreeGrafter"/>
</dbReference>
<comment type="caution">
    <text evidence="7">The sequence shown here is derived from an EMBL/GenBank/DDBJ whole genome shotgun (WGS) entry which is preliminary data.</text>
</comment>
<reference evidence="7" key="1">
    <citation type="submission" date="2020-11" db="EMBL/GenBank/DDBJ databases">
        <authorList>
            <consortium name="DOE Joint Genome Institute"/>
            <person name="Ahrendt S."/>
            <person name="Riley R."/>
            <person name="Andreopoulos W."/>
            <person name="Labutti K."/>
            <person name="Pangilinan J."/>
            <person name="Ruiz-Duenas F.J."/>
            <person name="Barrasa J.M."/>
            <person name="Sanchez-Garcia M."/>
            <person name="Camarero S."/>
            <person name="Miyauchi S."/>
            <person name="Serrano A."/>
            <person name="Linde D."/>
            <person name="Babiker R."/>
            <person name="Drula E."/>
            <person name="Ayuso-Fernandez I."/>
            <person name="Pacheco R."/>
            <person name="Padilla G."/>
            <person name="Ferreira P."/>
            <person name="Barriuso J."/>
            <person name="Kellner H."/>
            <person name="Castanera R."/>
            <person name="Alfaro M."/>
            <person name="Ramirez L."/>
            <person name="Pisabarro A.G."/>
            <person name="Kuo A."/>
            <person name="Tritt A."/>
            <person name="Lipzen A."/>
            <person name="He G."/>
            <person name="Yan M."/>
            <person name="Ng V."/>
            <person name="Cullen D."/>
            <person name="Martin F."/>
            <person name="Rosso M.-N."/>
            <person name="Henrissat B."/>
            <person name="Hibbett D."/>
            <person name="Martinez A.T."/>
            <person name="Grigoriev I.V."/>
        </authorList>
    </citation>
    <scope>NUCLEOTIDE SEQUENCE</scope>
    <source>
        <strain evidence="7">CIRM-BRFM 674</strain>
    </source>
</reference>
<evidence type="ECO:0000259" key="6">
    <source>
        <dbReference type="Pfam" id="PF18149"/>
    </source>
</evidence>